<evidence type="ECO:0000256" key="2">
    <source>
        <dbReference type="ARBA" id="ARBA00009347"/>
    </source>
</evidence>
<dbReference type="InterPro" id="IPR009075">
    <property type="entry name" value="AcylCo_DH/oxidase_C"/>
</dbReference>
<keyword evidence="5" id="KW-0560">Oxidoreductase</keyword>
<dbReference type="Proteomes" id="UP000287177">
    <property type="component" value="Unassembled WGS sequence"/>
</dbReference>
<evidence type="ECO:0000256" key="5">
    <source>
        <dbReference type="ARBA" id="ARBA00023002"/>
    </source>
</evidence>
<organism evidence="8 9">
    <name type="scientific">Mycolicibacterium elephantis DSM 44368</name>
    <dbReference type="NCBI Taxonomy" id="1335622"/>
    <lineage>
        <taxon>Bacteria</taxon>
        <taxon>Bacillati</taxon>
        <taxon>Actinomycetota</taxon>
        <taxon>Actinomycetes</taxon>
        <taxon>Mycobacteriales</taxon>
        <taxon>Mycobacteriaceae</taxon>
        <taxon>Mycolicibacterium</taxon>
    </lineage>
</organism>
<dbReference type="SUPFAM" id="SSF47203">
    <property type="entry name" value="Acyl-CoA dehydrogenase C-terminal domain-like"/>
    <property type="match status" value="1"/>
</dbReference>
<dbReference type="Pfam" id="PF00441">
    <property type="entry name" value="Acyl-CoA_dh_1"/>
    <property type="match status" value="1"/>
</dbReference>
<dbReference type="InterPro" id="IPR009100">
    <property type="entry name" value="AcylCoA_DH/oxidase_NM_dom_sf"/>
</dbReference>
<protein>
    <recommendedName>
        <fullName evidence="10">Acyl-CoA dehydrogenase</fullName>
    </recommendedName>
</protein>
<keyword evidence="3" id="KW-0285">Flavoprotein</keyword>
<comment type="similarity">
    <text evidence="2">Belongs to the acyl-CoA dehydrogenase family.</text>
</comment>
<dbReference type="Gene3D" id="1.20.140.10">
    <property type="entry name" value="Butyryl-CoA Dehydrogenase, subunit A, domain 3"/>
    <property type="match status" value="1"/>
</dbReference>
<name>A0A439DSX2_9MYCO</name>
<proteinExistence type="inferred from homology"/>
<evidence type="ECO:0000259" key="6">
    <source>
        <dbReference type="Pfam" id="PF00441"/>
    </source>
</evidence>
<evidence type="ECO:0000313" key="9">
    <source>
        <dbReference type="Proteomes" id="UP000287177"/>
    </source>
</evidence>
<dbReference type="PANTHER" id="PTHR43884:SF20">
    <property type="entry name" value="ACYL-COA DEHYDROGENASE FADE28"/>
    <property type="match status" value="1"/>
</dbReference>
<evidence type="ECO:0000313" key="8">
    <source>
        <dbReference type="EMBL" id="RWA19460.1"/>
    </source>
</evidence>
<feature type="domain" description="Acyl-CoA dehydrogenase/oxidase N-terminal" evidence="7">
    <location>
        <begin position="8"/>
        <end position="104"/>
    </location>
</feature>
<evidence type="ECO:0008006" key="10">
    <source>
        <dbReference type="Google" id="ProtNLM"/>
    </source>
</evidence>
<evidence type="ECO:0000256" key="3">
    <source>
        <dbReference type="ARBA" id="ARBA00022630"/>
    </source>
</evidence>
<dbReference type="SUPFAM" id="SSF56645">
    <property type="entry name" value="Acyl-CoA dehydrogenase NM domain-like"/>
    <property type="match status" value="1"/>
</dbReference>
<dbReference type="InterPro" id="IPR013786">
    <property type="entry name" value="AcylCoA_DH/ox_N"/>
</dbReference>
<dbReference type="GO" id="GO:0050660">
    <property type="term" value="F:flavin adenine dinucleotide binding"/>
    <property type="evidence" value="ECO:0007669"/>
    <property type="project" value="InterPro"/>
</dbReference>
<keyword evidence="4" id="KW-0274">FAD</keyword>
<reference evidence="8 9" key="1">
    <citation type="submission" date="2013-06" db="EMBL/GenBank/DDBJ databases">
        <title>The draft sequence of the Mycobacterium elephantis genome.</title>
        <authorList>
            <person name="Pettersson F.B."/>
            <person name="Das S."/>
            <person name="Dasgupta S."/>
            <person name="Bhattacharya A."/>
            <person name="Kirsebom L.A."/>
        </authorList>
    </citation>
    <scope>NUCLEOTIDE SEQUENCE [LARGE SCALE GENOMIC DNA]</scope>
    <source>
        <strain evidence="8 9">DSM 44368</strain>
    </source>
</reference>
<dbReference type="InterPro" id="IPR037069">
    <property type="entry name" value="AcylCoA_DH/ox_N_sf"/>
</dbReference>
<dbReference type="AlphaFoldDB" id="A0A439DSX2"/>
<dbReference type="GO" id="GO:0003995">
    <property type="term" value="F:acyl-CoA dehydrogenase activity"/>
    <property type="evidence" value="ECO:0007669"/>
    <property type="project" value="TreeGrafter"/>
</dbReference>
<evidence type="ECO:0000256" key="1">
    <source>
        <dbReference type="ARBA" id="ARBA00001974"/>
    </source>
</evidence>
<dbReference type="EMBL" id="ATDN01000018">
    <property type="protein sequence ID" value="RWA19460.1"/>
    <property type="molecule type" value="Genomic_DNA"/>
</dbReference>
<dbReference type="PANTHER" id="PTHR43884">
    <property type="entry name" value="ACYL-COA DEHYDROGENASE"/>
    <property type="match status" value="1"/>
</dbReference>
<accession>A0A439DSX2</accession>
<comment type="cofactor">
    <cofactor evidence="1">
        <name>FAD</name>
        <dbReference type="ChEBI" id="CHEBI:57692"/>
    </cofactor>
</comment>
<feature type="domain" description="Acyl-CoA dehydrogenase/oxidase C-terminal" evidence="6">
    <location>
        <begin position="200"/>
        <end position="322"/>
    </location>
</feature>
<dbReference type="Pfam" id="PF02771">
    <property type="entry name" value="Acyl-CoA_dh_N"/>
    <property type="match status" value="1"/>
</dbReference>
<dbReference type="Gene3D" id="1.10.540.10">
    <property type="entry name" value="Acyl-CoA dehydrogenase/oxidase, N-terminal domain"/>
    <property type="match status" value="1"/>
</dbReference>
<gene>
    <name evidence="8" type="ORF">MELE44368_20580</name>
</gene>
<evidence type="ECO:0000259" key="7">
    <source>
        <dbReference type="Pfam" id="PF02771"/>
    </source>
</evidence>
<sequence>MVHFALSEDQLFLQKTAEDVSRQLFGDEQVRSALTDDGTLRSRAWSEFAQLDLLGLLVPESADGAGASLTDACVVAEVLGRHTAPIPYVGTAVAAAALLVHGGGDSQVLADLCAGAPVSVLLDNELGWPTGEATISLGWGLGAQGVVIVAPDQAATVALTGVTAIDAADPLQPLYAIDGVSTMRGESEGLRRARAMAWVGAAATLTGLADGALRQAVEYAKQREQYGRPIGSFQAIQHICADMLVAVETARSVTYGASWEVEHAPIAQAERAGAAAKAHAASAALRTCENGIQVLGGIGVTWEHDAHLRLRTAHTFADAFGSVTTPLALLAKSAFDAAAFEPDTN</sequence>
<evidence type="ECO:0000256" key="4">
    <source>
        <dbReference type="ARBA" id="ARBA00022827"/>
    </source>
</evidence>
<dbReference type="InterPro" id="IPR036250">
    <property type="entry name" value="AcylCo_DH-like_C"/>
</dbReference>
<keyword evidence="9" id="KW-1185">Reference proteome</keyword>
<comment type="caution">
    <text evidence="8">The sequence shown here is derived from an EMBL/GenBank/DDBJ whole genome shotgun (WGS) entry which is preliminary data.</text>
</comment>